<evidence type="ECO:0000313" key="3">
    <source>
        <dbReference type="EMBL" id="ORX94532.1"/>
    </source>
</evidence>
<organism evidence="3 4">
    <name type="scientific">Basidiobolus meristosporus CBS 931.73</name>
    <dbReference type="NCBI Taxonomy" id="1314790"/>
    <lineage>
        <taxon>Eukaryota</taxon>
        <taxon>Fungi</taxon>
        <taxon>Fungi incertae sedis</taxon>
        <taxon>Zoopagomycota</taxon>
        <taxon>Entomophthoromycotina</taxon>
        <taxon>Basidiobolomycetes</taxon>
        <taxon>Basidiobolales</taxon>
        <taxon>Basidiobolaceae</taxon>
        <taxon>Basidiobolus</taxon>
    </lineage>
</organism>
<name>A0A1Y1Y940_9FUNG</name>
<dbReference type="AlphaFoldDB" id="A0A1Y1Y940"/>
<evidence type="ECO:0000256" key="1">
    <source>
        <dbReference type="SAM" id="MobiDB-lite"/>
    </source>
</evidence>
<keyword evidence="2" id="KW-0812">Transmembrane</keyword>
<feature type="region of interest" description="Disordered" evidence="1">
    <location>
        <begin position="71"/>
        <end position="105"/>
    </location>
</feature>
<reference evidence="3 4" key="1">
    <citation type="submission" date="2016-07" db="EMBL/GenBank/DDBJ databases">
        <title>Pervasive Adenine N6-methylation of Active Genes in Fungi.</title>
        <authorList>
            <consortium name="DOE Joint Genome Institute"/>
            <person name="Mondo S.J."/>
            <person name="Dannebaum R.O."/>
            <person name="Kuo R.C."/>
            <person name="Labutti K."/>
            <person name="Haridas S."/>
            <person name="Kuo A."/>
            <person name="Salamov A."/>
            <person name="Ahrendt S.R."/>
            <person name="Lipzen A."/>
            <person name="Sullivan W."/>
            <person name="Andreopoulos W.B."/>
            <person name="Clum A."/>
            <person name="Lindquist E."/>
            <person name="Daum C."/>
            <person name="Ramamoorthy G.K."/>
            <person name="Gryganskyi A."/>
            <person name="Culley D."/>
            <person name="Magnuson J.K."/>
            <person name="James T.Y."/>
            <person name="O'Malley M.A."/>
            <person name="Stajich J.E."/>
            <person name="Spatafora J.W."/>
            <person name="Visel A."/>
            <person name="Grigoriev I.V."/>
        </authorList>
    </citation>
    <scope>NUCLEOTIDE SEQUENCE [LARGE SCALE GENOMIC DNA]</scope>
    <source>
        <strain evidence="3 4">CBS 931.73</strain>
    </source>
</reference>
<accession>A0A1Y1Y940</accession>
<proteinExistence type="predicted"/>
<dbReference type="EMBL" id="MCFE01000202">
    <property type="protein sequence ID" value="ORX94532.1"/>
    <property type="molecule type" value="Genomic_DNA"/>
</dbReference>
<keyword evidence="2" id="KW-0472">Membrane</keyword>
<dbReference type="InParanoid" id="A0A1Y1Y940"/>
<evidence type="ECO:0000256" key="2">
    <source>
        <dbReference type="SAM" id="Phobius"/>
    </source>
</evidence>
<comment type="caution">
    <text evidence="3">The sequence shown here is derived from an EMBL/GenBank/DDBJ whole genome shotgun (WGS) entry which is preliminary data.</text>
</comment>
<protein>
    <submittedName>
        <fullName evidence="3">Uncharacterized protein</fullName>
    </submittedName>
</protein>
<evidence type="ECO:0000313" key="4">
    <source>
        <dbReference type="Proteomes" id="UP000193498"/>
    </source>
</evidence>
<feature type="transmembrane region" description="Helical" evidence="2">
    <location>
        <begin position="6"/>
        <end position="29"/>
    </location>
</feature>
<keyword evidence="2" id="KW-1133">Transmembrane helix</keyword>
<gene>
    <name evidence="3" type="ORF">K493DRAFT_407958</name>
</gene>
<keyword evidence="4" id="KW-1185">Reference proteome</keyword>
<dbReference type="Proteomes" id="UP000193498">
    <property type="component" value="Unassembled WGS sequence"/>
</dbReference>
<sequence length="125" mass="14036">MATETSWTSLFILSALVTVLVSVGIYICYRRSSRLVPTGAYQLRRVNSGNQLEQEDFQHLLSEVMIDEGAEPTESFSRDVEPFADSDEDRDIISPQPPVEDFDNDATSGIFAIDDEFEESNVSHQ</sequence>